<organism evidence="2 4">
    <name type="scientific">Natronorubrum bangense</name>
    <dbReference type="NCBI Taxonomy" id="61858"/>
    <lineage>
        <taxon>Archaea</taxon>
        <taxon>Methanobacteriati</taxon>
        <taxon>Methanobacteriota</taxon>
        <taxon>Stenosarchaea group</taxon>
        <taxon>Halobacteria</taxon>
        <taxon>Halobacteriales</taxon>
        <taxon>Natrialbaceae</taxon>
        <taxon>Natronorubrum</taxon>
    </lineage>
</organism>
<dbReference type="GeneID" id="39852797"/>
<dbReference type="KEGG" id="nbg:DV706_16115"/>
<dbReference type="Gene3D" id="3.30.590.20">
    <property type="match status" value="1"/>
</dbReference>
<dbReference type="EMBL" id="CP031305">
    <property type="protein sequence ID" value="QCC53210.1"/>
    <property type="molecule type" value="Genomic_DNA"/>
</dbReference>
<evidence type="ECO:0000313" key="4">
    <source>
        <dbReference type="Proteomes" id="UP000296822"/>
    </source>
</evidence>
<dbReference type="EMBL" id="CP031306">
    <property type="protein sequence ID" value="QCC56097.1"/>
    <property type="molecule type" value="Genomic_DNA"/>
</dbReference>
<evidence type="ECO:0000256" key="1">
    <source>
        <dbReference type="SAM" id="MobiDB-lite"/>
    </source>
</evidence>
<dbReference type="AlphaFoldDB" id="A0A4D6HHJ2"/>
<name>A0A4D6HHJ2_9EURY</name>
<evidence type="ECO:0000313" key="2">
    <source>
        <dbReference type="EMBL" id="QCC53210.1"/>
    </source>
</evidence>
<geneLocation type="plasmid" evidence="3">
    <name>unnamed1</name>
</geneLocation>
<feature type="compositionally biased region" description="Polar residues" evidence="1">
    <location>
        <begin position="12"/>
        <end position="22"/>
    </location>
</feature>
<keyword evidence="3" id="KW-0614">Plasmid</keyword>
<evidence type="ECO:0000313" key="3">
    <source>
        <dbReference type="EMBL" id="QCC56097.1"/>
    </source>
</evidence>
<dbReference type="PANTHER" id="PTHR36510:SF1">
    <property type="entry name" value="GLUTAMATE--CYSTEINE LIGASE 2-RELATED"/>
    <property type="match status" value="1"/>
</dbReference>
<gene>
    <name evidence="2" type="ORF">DV706_01155</name>
    <name evidence="3" type="ORF">DV706_16115</name>
</gene>
<dbReference type="PANTHER" id="PTHR36510">
    <property type="entry name" value="GLUTAMATE--CYSTEINE LIGASE 2-RELATED"/>
    <property type="match status" value="1"/>
</dbReference>
<dbReference type="GO" id="GO:0004357">
    <property type="term" value="F:glutamate-cysteine ligase activity"/>
    <property type="evidence" value="ECO:0007669"/>
    <property type="project" value="InterPro"/>
</dbReference>
<dbReference type="Proteomes" id="UP000296822">
    <property type="component" value="Plasmid unnamed1"/>
</dbReference>
<dbReference type="RefSeq" id="WP_006067904.1">
    <property type="nucleotide sequence ID" value="NZ_CP031305.1"/>
</dbReference>
<dbReference type="InterPro" id="IPR006336">
    <property type="entry name" value="GCS2"/>
</dbReference>
<accession>A0A4D6HHJ2</accession>
<sequence length="387" mass="44123">MSEPPDIHRSSNRTGTTTSQHTLEPMRRSIEVEYWVIDEQGRLTDPGDLVEASPGVEREFVAPLLEIKTTPCETTAELRDELFDRLDRVLRRAEERDKRLVPLATPVQQAPIEDRPGERTRIQDRVIGEDFEYVRHCAGTHIHVEQQPGREIDQLNTLIALDPALALVNSSPYFEGTRLTTGARSQLYRWMAYESLPHQGQLWPYVEDRAEWARRLERRYSEFVTAAIVAGCDRDTVESCFGPESAAWTPVKLRERFSTVEWRSPDTALPSQIVRLADEIVGVIEHLDDVEVRIEGETGRITDEAVVLPEFDTVQEYVEAGIRDGLSSAAVRSYLERMGFDVEAYEPLSHEIDTGEELTATEARQLRLEYAERLEQDLSQARSMTAD</sequence>
<reference evidence="2 4" key="1">
    <citation type="journal article" date="2019" name="Nat. Commun.">
        <title>A new type of DNA phosphorothioation-based antiviral system in archaea.</title>
        <authorList>
            <person name="Xiong L."/>
            <person name="Liu S."/>
            <person name="Chen S."/>
            <person name="Xiao Y."/>
            <person name="Zhu B."/>
            <person name="Gao Y."/>
            <person name="Zhang Y."/>
            <person name="Chen B."/>
            <person name="Luo J."/>
            <person name="Deng Z."/>
            <person name="Chen X."/>
            <person name="Wang L."/>
            <person name="Chen S."/>
        </authorList>
    </citation>
    <scope>NUCLEOTIDE SEQUENCE [LARGE SCALE GENOMIC DNA]</scope>
    <source>
        <strain evidence="2 4">JCM 10635</strain>
        <plasmid evidence="3 4">unnamed1</plasmid>
    </source>
</reference>
<dbReference type="InterPro" id="IPR050141">
    <property type="entry name" value="GCL_type2/YbdK_subfam"/>
</dbReference>
<dbReference type="SUPFAM" id="SSF55931">
    <property type="entry name" value="Glutamine synthetase/guanido kinase"/>
    <property type="match status" value="1"/>
</dbReference>
<dbReference type="GO" id="GO:0042398">
    <property type="term" value="P:modified amino acid biosynthetic process"/>
    <property type="evidence" value="ECO:0007669"/>
    <property type="project" value="InterPro"/>
</dbReference>
<dbReference type="Pfam" id="PF04107">
    <property type="entry name" value="GCS2"/>
    <property type="match status" value="1"/>
</dbReference>
<keyword evidence="2" id="KW-0436">Ligase</keyword>
<proteinExistence type="predicted"/>
<dbReference type="InterPro" id="IPR014746">
    <property type="entry name" value="Gln_synth/guanido_kin_cat_dom"/>
</dbReference>
<feature type="region of interest" description="Disordered" evidence="1">
    <location>
        <begin position="1"/>
        <end position="25"/>
    </location>
</feature>
<dbReference type="Proteomes" id="UP000296822">
    <property type="component" value="Chromosome"/>
</dbReference>
<dbReference type="KEGG" id="nbg:DV706_01155"/>
<protein>
    <submittedName>
        <fullName evidence="2">Glutamate--cysteine ligase</fullName>
    </submittedName>
</protein>